<dbReference type="InterPro" id="IPR021109">
    <property type="entry name" value="Peptidase_aspartic_dom_sf"/>
</dbReference>
<proteinExistence type="predicted"/>
<dbReference type="CDD" id="cd05483">
    <property type="entry name" value="retropepsin_like_bacteria"/>
    <property type="match status" value="1"/>
</dbReference>
<comment type="caution">
    <text evidence="2">The sequence shown here is derived from an EMBL/GenBank/DDBJ whole genome shotgun (WGS) entry which is preliminary data.</text>
</comment>
<dbReference type="Gene3D" id="2.40.70.10">
    <property type="entry name" value="Acid Proteases"/>
    <property type="match status" value="1"/>
</dbReference>
<dbReference type="EMBL" id="MHOJ01000016">
    <property type="protein sequence ID" value="OGZ62564.1"/>
    <property type="molecule type" value="Genomic_DNA"/>
</dbReference>
<organism evidence="2 3">
    <name type="scientific">Candidatus Spechtbacteria bacterium RIFCSPLOWO2_02_FULL_38_8</name>
    <dbReference type="NCBI Taxonomy" id="1802164"/>
    <lineage>
        <taxon>Bacteria</taxon>
        <taxon>Candidatus Spechtiibacteriota</taxon>
    </lineage>
</organism>
<name>A0A1G2HJA2_9BACT</name>
<dbReference type="Proteomes" id="UP000178509">
    <property type="component" value="Unassembled WGS sequence"/>
</dbReference>
<protein>
    <recommendedName>
        <fullName evidence="4">Peptidase A2 domain-containing protein</fullName>
    </recommendedName>
</protein>
<dbReference type="Pfam" id="PF13650">
    <property type="entry name" value="Asp_protease_2"/>
    <property type="match status" value="1"/>
</dbReference>
<dbReference type="AlphaFoldDB" id="A0A1G2HJA2"/>
<dbReference type="InterPro" id="IPR034122">
    <property type="entry name" value="Retropepsin-like_bacterial"/>
</dbReference>
<sequence length="191" mass="21244">MKIAKALTIRSKGGKLRVVSSEIALCLPLGQNIPKKVEDIDNLQRFNGIWDTGASGSVITEKVVQSLSLQPTGQKEVNTANGTIITNTYLVDFILPGNVLIQNVEVTEAKLRKVDILIGMDIITLGDFSITNLNNITVMTFRVPSMVEYDYVKEANNHNRLEQFKEARKGKGGSSKKKSKKSRKRKKGKRR</sequence>
<feature type="compositionally biased region" description="Basic and acidic residues" evidence="1">
    <location>
        <begin position="160"/>
        <end position="169"/>
    </location>
</feature>
<evidence type="ECO:0000256" key="1">
    <source>
        <dbReference type="SAM" id="MobiDB-lite"/>
    </source>
</evidence>
<feature type="region of interest" description="Disordered" evidence="1">
    <location>
        <begin position="160"/>
        <end position="191"/>
    </location>
</feature>
<accession>A0A1G2HJA2</accession>
<dbReference type="SUPFAM" id="SSF50630">
    <property type="entry name" value="Acid proteases"/>
    <property type="match status" value="1"/>
</dbReference>
<feature type="compositionally biased region" description="Basic residues" evidence="1">
    <location>
        <begin position="170"/>
        <end position="191"/>
    </location>
</feature>
<reference evidence="2 3" key="1">
    <citation type="journal article" date="2016" name="Nat. Commun.">
        <title>Thousands of microbial genomes shed light on interconnected biogeochemical processes in an aquifer system.</title>
        <authorList>
            <person name="Anantharaman K."/>
            <person name="Brown C.T."/>
            <person name="Hug L.A."/>
            <person name="Sharon I."/>
            <person name="Castelle C.J."/>
            <person name="Probst A.J."/>
            <person name="Thomas B.C."/>
            <person name="Singh A."/>
            <person name="Wilkins M.J."/>
            <person name="Karaoz U."/>
            <person name="Brodie E.L."/>
            <person name="Williams K.H."/>
            <person name="Hubbard S.S."/>
            <person name="Banfield J.F."/>
        </authorList>
    </citation>
    <scope>NUCLEOTIDE SEQUENCE [LARGE SCALE GENOMIC DNA]</scope>
</reference>
<evidence type="ECO:0000313" key="2">
    <source>
        <dbReference type="EMBL" id="OGZ62564.1"/>
    </source>
</evidence>
<gene>
    <name evidence="2" type="ORF">A3H51_00955</name>
</gene>
<evidence type="ECO:0008006" key="4">
    <source>
        <dbReference type="Google" id="ProtNLM"/>
    </source>
</evidence>
<evidence type="ECO:0000313" key="3">
    <source>
        <dbReference type="Proteomes" id="UP000178509"/>
    </source>
</evidence>